<dbReference type="GO" id="GO:0005524">
    <property type="term" value="F:ATP binding"/>
    <property type="evidence" value="ECO:0007669"/>
    <property type="project" value="UniProtKB-KW"/>
</dbReference>
<dbReference type="Gene3D" id="1.10.510.10">
    <property type="entry name" value="Transferase(Phosphotransferase) domain 1"/>
    <property type="match status" value="1"/>
</dbReference>
<evidence type="ECO:0000256" key="2">
    <source>
        <dbReference type="ARBA" id="ARBA00022840"/>
    </source>
</evidence>
<dbReference type="Pfam" id="PF07714">
    <property type="entry name" value="PK_Tyr_Ser-Thr"/>
    <property type="match status" value="1"/>
</dbReference>
<keyword evidence="5" id="KW-1185">Reference proteome</keyword>
<dbReference type="InterPro" id="IPR011009">
    <property type="entry name" value="Kinase-like_dom_sf"/>
</dbReference>
<dbReference type="AlphaFoldDB" id="A0A835MJ85"/>
<accession>A0A835MJ85</accession>
<evidence type="ECO:0000259" key="3">
    <source>
        <dbReference type="PROSITE" id="PS50011"/>
    </source>
</evidence>
<comment type="caution">
    <text evidence="4">The sequence shown here is derived from an EMBL/GenBank/DDBJ whole genome shotgun (WGS) entry which is preliminary data.</text>
</comment>
<evidence type="ECO:0000313" key="4">
    <source>
        <dbReference type="EMBL" id="KAF9662931.1"/>
    </source>
</evidence>
<dbReference type="EMBL" id="JADGMS010000018">
    <property type="protein sequence ID" value="KAF9662931.1"/>
    <property type="molecule type" value="Genomic_DNA"/>
</dbReference>
<dbReference type="InterPro" id="IPR001245">
    <property type="entry name" value="Ser-Thr/Tyr_kinase_cat_dom"/>
</dbReference>
<dbReference type="PANTHER" id="PTHR46008:SF2">
    <property type="entry name" value="LEAF RUST 10 DISEASE-RESISTANCE LOCUS RECEPTOR-LIKE PROTEIN KINASE-LIKE 1.4"/>
    <property type="match status" value="1"/>
</dbReference>
<feature type="domain" description="Protein kinase" evidence="3">
    <location>
        <begin position="1"/>
        <end position="114"/>
    </location>
</feature>
<evidence type="ECO:0000256" key="1">
    <source>
        <dbReference type="ARBA" id="ARBA00022741"/>
    </source>
</evidence>
<protein>
    <recommendedName>
        <fullName evidence="3">Protein kinase domain-containing protein</fullName>
    </recommendedName>
</protein>
<keyword evidence="2" id="KW-0067">ATP-binding</keyword>
<dbReference type="PANTHER" id="PTHR46008">
    <property type="entry name" value="LEAF RUST 10 DISEASE-RESISTANCE LOCUS RECEPTOR-LIKE PROTEIN KINASE-LIKE 1.4"/>
    <property type="match status" value="1"/>
</dbReference>
<dbReference type="PROSITE" id="PS50011">
    <property type="entry name" value="PROTEIN_KINASE_DOM"/>
    <property type="match status" value="1"/>
</dbReference>
<dbReference type="SUPFAM" id="SSF56112">
    <property type="entry name" value="Protein kinase-like (PK-like)"/>
    <property type="match status" value="1"/>
</dbReference>
<gene>
    <name evidence="4" type="ORF">SADUNF_Sadunf18G0105600</name>
</gene>
<sequence length="114" mass="13254">MWHEFKSLLHDDFNNEKLMIVLLDSSSNLVLVPMIINFSSIMNIGIDEPQRSGQKLPWKTRLMIAAEMAEALSYLHSMDRPIIFRDFKTSNILLDEVNVAMIQTCRLFHDIDVM</sequence>
<dbReference type="Proteomes" id="UP000657918">
    <property type="component" value="Unassembled WGS sequence"/>
</dbReference>
<organism evidence="4 5">
    <name type="scientific">Salix dunnii</name>
    <dbReference type="NCBI Taxonomy" id="1413687"/>
    <lineage>
        <taxon>Eukaryota</taxon>
        <taxon>Viridiplantae</taxon>
        <taxon>Streptophyta</taxon>
        <taxon>Embryophyta</taxon>
        <taxon>Tracheophyta</taxon>
        <taxon>Spermatophyta</taxon>
        <taxon>Magnoliopsida</taxon>
        <taxon>eudicotyledons</taxon>
        <taxon>Gunneridae</taxon>
        <taxon>Pentapetalae</taxon>
        <taxon>rosids</taxon>
        <taxon>fabids</taxon>
        <taxon>Malpighiales</taxon>
        <taxon>Salicaceae</taxon>
        <taxon>Saliceae</taxon>
        <taxon>Salix</taxon>
    </lineage>
</organism>
<evidence type="ECO:0000313" key="5">
    <source>
        <dbReference type="Proteomes" id="UP000657918"/>
    </source>
</evidence>
<reference evidence="4 5" key="1">
    <citation type="submission" date="2020-10" db="EMBL/GenBank/DDBJ databases">
        <title>Plant Genome Project.</title>
        <authorList>
            <person name="Zhang R.-G."/>
        </authorList>
    </citation>
    <scope>NUCLEOTIDE SEQUENCE [LARGE SCALE GENOMIC DNA]</scope>
    <source>
        <strain evidence="4">FAFU-HL-1</strain>
        <tissue evidence="4">Leaf</tissue>
    </source>
</reference>
<proteinExistence type="predicted"/>
<dbReference type="OrthoDB" id="1741172at2759"/>
<dbReference type="InterPro" id="IPR000719">
    <property type="entry name" value="Prot_kinase_dom"/>
</dbReference>
<name>A0A835MJ85_9ROSI</name>
<dbReference type="GO" id="GO:0004672">
    <property type="term" value="F:protein kinase activity"/>
    <property type="evidence" value="ECO:0007669"/>
    <property type="project" value="InterPro"/>
</dbReference>
<keyword evidence="1" id="KW-0547">Nucleotide-binding</keyword>